<feature type="transmembrane region" description="Helical" evidence="5">
    <location>
        <begin position="288"/>
        <end position="307"/>
    </location>
</feature>
<dbReference type="RefSeq" id="WP_119989913.1">
    <property type="nucleotide sequence ID" value="NZ_CP032489.1"/>
</dbReference>
<keyword evidence="3 5" id="KW-1133">Transmembrane helix</keyword>
<dbReference type="Proteomes" id="UP000266118">
    <property type="component" value="Chromosome"/>
</dbReference>
<dbReference type="EMBL" id="CP032489">
    <property type="protein sequence ID" value="AYD48806.1"/>
    <property type="molecule type" value="Genomic_DNA"/>
</dbReference>
<sequence length="368" mass="40761">MSVKYSQLKAMLAIAKGSFRSSLRSPSTVVFSIGFPLVFILAFAFLGNSSAPKINIAIANNADTSNQVYQQIKAAPGITIKRESGEKLKEDLEKGRITAVVDIKKNSLQPSTYEIGIITSNAVNPQSIAILRTYLNAEIDELNKSLYPNAASIATISDHVVKIPGRIYRTIDFILPGQLGFSLLSAGIFGVAFLFFNLRQQLVLKRFFATPITRTFIVLGEALSRVVFQLLAAVVIIIIGVVFFNFTLVHGFITFLEIMFLSFFALIVFMGCGFIVSGLSKSESTIPPFANLFTLPQFLLAGTFFPIENFPKWLQPFCNILPLTHFNNAMRNISFEGASLLSCWRDLGNLLIWGIIVYAIAIKVFKWE</sequence>
<evidence type="ECO:0000313" key="8">
    <source>
        <dbReference type="Proteomes" id="UP000266118"/>
    </source>
</evidence>
<comment type="subcellular location">
    <subcellularLocation>
        <location evidence="1">Membrane</location>
        <topology evidence="1">Multi-pass membrane protein</topology>
    </subcellularLocation>
</comment>
<dbReference type="InterPro" id="IPR013525">
    <property type="entry name" value="ABC2_TM"/>
</dbReference>
<evidence type="ECO:0000256" key="5">
    <source>
        <dbReference type="SAM" id="Phobius"/>
    </source>
</evidence>
<dbReference type="InterPro" id="IPR047817">
    <property type="entry name" value="ABC2_TM_bact-type"/>
</dbReference>
<dbReference type="OrthoDB" id="9778589at2"/>
<evidence type="ECO:0000256" key="3">
    <source>
        <dbReference type="ARBA" id="ARBA00022989"/>
    </source>
</evidence>
<dbReference type="PANTHER" id="PTHR43027:SF1">
    <property type="entry name" value="DOXORUBICIN RESISTANCE ABC TRANSPORTER PERMEASE PROTEIN DRRC-RELATED"/>
    <property type="match status" value="1"/>
</dbReference>
<proteinExistence type="predicted"/>
<name>A0A386HTX8_9BACT</name>
<dbReference type="KEGG" id="ark:D6B99_15035"/>
<feature type="domain" description="ABC transmembrane type-2" evidence="6">
    <location>
        <begin position="128"/>
        <end position="368"/>
    </location>
</feature>
<feature type="transmembrane region" description="Helical" evidence="5">
    <location>
        <begin position="179"/>
        <end position="198"/>
    </location>
</feature>
<feature type="transmembrane region" description="Helical" evidence="5">
    <location>
        <begin position="347"/>
        <end position="365"/>
    </location>
</feature>
<protein>
    <submittedName>
        <fullName evidence="7">ABC transporter permease</fullName>
    </submittedName>
</protein>
<feature type="transmembrane region" description="Helical" evidence="5">
    <location>
        <begin position="252"/>
        <end position="276"/>
    </location>
</feature>
<dbReference type="GO" id="GO:0140359">
    <property type="term" value="F:ABC-type transporter activity"/>
    <property type="evidence" value="ECO:0007669"/>
    <property type="project" value="InterPro"/>
</dbReference>
<evidence type="ECO:0000259" key="6">
    <source>
        <dbReference type="PROSITE" id="PS51012"/>
    </source>
</evidence>
<evidence type="ECO:0000313" key="7">
    <source>
        <dbReference type="EMBL" id="AYD48806.1"/>
    </source>
</evidence>
<feature type="transmembrane region" description="Helical" evidence="5">
    <location>
        <begin position="226"/>
        <end position="246"/>
    </location>
</feature>
<accession>A0A386HTX8</accession>
<gene>
    <name evidence="7" type="ORF">D6B99_15035</name>
</gene>
<feature type="transmembrane region" description="Helical" evidence="5">
    <location>
        <begin position="28"/>
        <end position="46"/>
    </location>
</feature>
<evidence type="ECO:0000256" key="1">
    <source>
        <dbReference type="ARBA" id="ARBA00004141"/>
    </source>
</evidence>
<dbReference type="PROSITE" id="PS51012">
    <property type="entry name" value="ABC_TM2"/>
    <property type="match status" value="1"/>
</dbReference>
<dbReference type="AlphaFoldDB" id="A0A386HTX8"/>
<dbReference type="Pfam" id="PF12698">
    <property type="entry name" value="ABC2_membrane_3"/>
    <property type="match status" value="1"/>
</dbReference>
<dbReference type="InterPro" id="IPR052902">
    <property type="entry name" value="ABC-2_transporter"/>
</dbReference>
<keyword evidence="8" id="KW-1185">Reference proteome</keyword>
<evidence type="ECO:0000256" key="2">
    <source>
        <dbReference type="ARBA" id="ARBA00022692"/>
    </source>
</evidence>
<dbReference type="PANTHER" id="PTHR43027">
    <property type="entry name" value="DOXORUBICIN RESISTANCE ABC TRANSPORTER PERMEASE PROTEIN DRRC-RELATED"/>
    <property type="match status" value="1"/>
</dbReference>
<keyword evidence="4 5" id="KW-0472">Membrane</keyword>
<keyword evidence="2 5" id="KW-0812">Transmembrane</keyword>
<dbReference type="GO" id="GO:0016020">
    <property type="term" value="C:membrane"/>
    <property type="evidence" value="ECO:0007669"/>
    <property type="project" value="UniProtKB-SubCell"/>
</dbReference>
<reference evidence="7 8" key="1">
    <citation type="submission" date="2018-09" db="EMBL/GenBank/DDBJ databases">
        <title>Arachidicoccus sp. nov., a bacterium isolated from soil.</title>
        <authorList>
            <person name="Weon H.-Y."/>
            <person name="Kwon S.-W."/>
            <person name="Lee S.A."/>
        </authorList>
    </citation>
    <scope>NUCLEOTIDE SEQUENCE [LARGE SCALE GENOMIC DNA]</scope>
    <source>
        <strain evidence="7 8">KIS59-12</strain>
    </source>
</reference>
<organism evidence="7 8">
    <name type="scientific">Arachidicoccus soli</name>
    <dbReference type="NCBI Taxonomy" id="2341117"/>
    <lineage>
        <taxon>Bacteria</taxon>
        <taxon>Pseudomonadati</taxon>
        <taxon>Bacteroidota</taxon>
        <taxon>Chitinophagia</taxon>
        <taxon>Chitinophagales</taxon>
        <taxon>Chitinophagaceae</taxon>
        <taxon>Arachidicoccus</taxon>
    </lineage>
</organism>
<evidence type="ECO:0000256" key="4">
    <source>
        <dbReference type="ARBA" id="ARBA00023136"/>
    </source>
</evidence>